<dbReference type="Proteomes" id="UP000663868">
    <property type="component" value="Unassembled WGS sequence"/>
</dbReference>
<proteinExistence type="predicted"/>
<dbReference type="InterPro" id="IPR015943">
    <property type="entry name" value="WD40/YVTN_repeat-like_dom_sf"/>
</dbReference>
<dbReference type="PROSITE" id="PS50082">
    <property type="entry name" value="WD_REPEATS_2"/>
    <property type="match status" value="1"/>
</dbReference>
<organism evidence="7 8">
    <name type="scientific">Adineta steineri</name>
    <dbReference type="NCBI Taxonomy" id="433720"/>
    <lineage>
        <taxon>Eukaryota</taxon>
        <taxon>Metazoa</taxon>
        <taxon>Spiralia</taxon>
        <taxon>Gnathifera</taxon>
        <taxon>Rotifera</taxon>
        <taxon>Eurotatoria</taxon>
        <taxon>Bdelloidea</taxon>
        <taxon>Adinetida</taxon>
        <taxon>Adinetidae</taxon>
        <taxon>Adineta</taxon>
    </lineage>
</organism>
<dbReference type="SUPFAM" id="SSF50978">
    <property type="entry name" value="WD40 repeat-like"/>
    <property type="match status" value="1"/>
</dbReference>
<keyword evidence="6" id="KW-0472">Membrane</keyword>
<evidence type="ECO:0000256" key="5">
    <source>
        <dbReference type="SAM" id="MobiDB-lite"/>
    </source>
</evidence>
<dbReference type="InterPro" id="IPR028994">
    <property type="entry name" value="Integrin_alpha_N"/>
</dbReference>
<keyword evidence="3" id="KW-0677">Repeat</keyword>
<evidence type="ECO:0000256" key="2">
    <source>
        <dbReference type="ARBA" id="ARBA00022729"/>
    </source>
</evidence>
<feature type="compositionally biased region" description="Low complexity" evidence="5">
    <location>
        <begin position="980"/>
        <end position="1035"/>
    </location>
</feature>
<feature type="non-terminal residue" evidence="7">
    <location>
        <position position="1"/>
    </location>
</feature>
<keyword evidence="6" id="KW-0812">Transmembrane</keyword>
<feature type="region of interest" description="Disordered" evidence="5">
    <location>
        <begin position="1071"/>
        <end position="1113"/>
    </location>
</feature>
<dbReference type="Pfam" id="PF00400">
    <property type="entry name" value="WD40"/>
    <property type="match status" value="1"/>
</dbReference>
<dbReference type="PROSITE" id="PS00678">
    <property type="entry name" value="WD_REPEATS_1"/>
    <property type="match status" value="1"/>
</dbReference>
<dbReference type="InterPro" id="IPR036322">
    <property type="entry name" value="WD40_repeat_dom_sf"/>
</dbReference>
<keyword evidence="1 4" id="KW-0853">WD repeat</keyword>
<feature type="compositionally biased region" description="Acidic residues" evidence="5">
    <location>
        <begin position="776"/>
        <end position="786"/>
    </location>
</feature>
<evidence type="ECO:0000256" key="4">
    <source>
        <dbReference type="PROSITE-ProRule" id="PRU00221"/>
    </source>
</evidence>
<dbReference type="Pfam" id="PF13517">
    <property type="entry name" value="FG-GAP_3"/>
    <property type="match status" value="3"/>
</dbReference>
<feature type="compositionally biased region" description="Polar residues" evidence="5">
    <location>
        <begin position="789"/>
        <end position="800"/>
    </location>
</feature>
<feature type="region of interest" description="Disordered" evidence="5">
    <location>
        <begin position="960"/>
        <end position="1035"/>
    </location>
</feature>
<protein>
    <submittedName>
        <fullName evidence="7">Uncharacterized protein</fullName>
    </submittedName>
</protein>
<gene>
    <name evidence="7" type="ORF">KXQ929_LOCUS28129</name>
</gene>
<accession>A0A819NF83</accession>
<feature type="compositionally biased region" description="Low complexity" evidence="5">
    <location>
        <begin position="736"/>
        <end position="750"/>
    </location>
</feature>
<dbReference type="EMBL" id="CAJOBB010002742">
    <property type="protein sequence ID" value="CAF3994906.1"/>
    <property type="molecule type" value="Genomic_DNA"/>
</dbReference>
<feature type="transmembrane region" description="Helical" evidence="6">
    <location>
        <begin position="1520"/>
        <end position="1540"/>
    </location>
</feature>
<dbReference type="SUPFAM" id="SSF69318">
    <property type="entry name" value="Integrin alpha N-terminal domain"/>
    <property type="match status" value="1"/>
</dbReference>
<evidence type="ECO:0000256" key="3">
    <source>
        <dbReference type="ARBA" id="ARBA00022737"/>
    </source>
</evidence>
<evidence type="ECO:0000313" key="8">
    <source>
        <dbReference type="Proteomes" id="UP000663868"/>
    </source>
</evidence>
<name>A0A819NF83_9BILA</name>
<keyword evidence="6" id="KW-1133">Transmembrane helix</keyword>
<dbReference type="InterPro" id="IPR019775">
    <property type="entry name" value="WD40_repeat_CS"/>
</dbReference>
<feature type="compositionally biased region" description="Polar residues" evidence="5">
    <location>
        <begin position="1074"/>
        <end position="1113"/>
    </location>
</feature>
<feature type="compositionally biased region" description="Polar residues" evidence="5">
    <location>
        <begin position="751"/>
        <end position="765"/>
    </location>
</feature>
<reference evidence="7" key="1">
    <citation type="submission" date="2021-02" db="EMBL/GenBank/DDBJ databases">
        <authorList>
            <person name="Nowell W R."/>
        </authorList>
    </citation>
    <scope>NUCLEOTIDE SEQUENCE</scope>
</reference>
<dbReference type="PANTHER" id="PTHR46580">
    <property type="entry name" value="SENSOR KINASE-RELATED"/>
    <property type="match status" value="1"/>
</dbReference>
<feature type="region of interest" description="Disordered" evidence="5">
    <location>
        <begin position="733"/>
        <end position="806"/>
    </location>
</feature>
<dbReference type="InterPro" id="IPR013517">
    <property type="entry name" value="FG-GAP"/>
</dbReference>
<dbReference type="InterPro" id="IPR001680">
    <property type="entry name" value="WD40_rpt"/>
</dbReference>
<evidence type="ECO:0000256" key="1">
    <source>
        <dbReference type="ARBA" id="ARBA00022574"/>
    </source>
</evidence>
<feature type="transmembrane region" description="Helical" evidence="6">
    <location>
        <begin position="1546"/>
        <end position="1571"/>
    </location>
</feature>
<comment type="caution">
    <text evidence="7">The sequence shown here is derived from an EMBL/GenBank/DDBJ whole genome shotgun (WGS) entry which is preliminary data.</text>
</comment>
<keyword evidence="2" id="KW-0732">Signal</keyword>
<feature type="transmembrane region" description="Helical" evidence="6">
    <location>
        <begin position="1477"/>
        <end position="1500"/>
    </location>
</feature>
<dbReference type="Gene3D" id="2.130.10.10">
    <property type="entry name" value="YVTN repeat-like/Quinoprotein amine dehydrogenase"/>
    <property type="match status" value="2"/>
</dbReference>
<evidence type="ECO:0000313" key="7">
    <source>
        <dbReference type="EMBL" id="CAF3994906.1"/>
    </source>
</evidence>
<dbReference type="PROSITE" id="PS50294">
    <property type="entry name" value="WD_REPEATS_REGION"/>
    <property type="match status" value="1"/>
</dbReference>
<feature type="repeat" description="WD" evidence="4">
    <location>
        <begin position="467"/>
        <end position="503"/>
    </location>
</feature>
<evidence type="ECO:0000256" key="6">
    <source>
        <dbReference type="SAM" id="Phobius"/>
    </source>
</evidence>
<feature type="transmembrane region" description="Helical" evidence="6">
    <location>
        <begin position="1592"/>
        <end position="1620"/>
    </location>
</feature>
<dbReference type="Gene3D" id="2.30.30.100">
    <property type="match status" value="6"/>
</dbReference>
<sequence>CNNTFHGQATYSVGTKPLAVAIADVNSDNKPDIVVANYGSGTVSIPLNAGNGTFNTQTTYPVGTNPYSVAVVDVNNDNKPDIIVTNFGSSSVGVLLNAGSGTFSPPTNYTVGGNPLSVVVVDVNSDTLPDIIVVNLASGTVSILLNAGNGTFSAQTKYPVGIEPRSVAVVDVNNDNKPDIIVGNSGSNAVGVLLNAGNGTFNAQTTYLVGTNPYSVAVVDVNSDNKLDIIVANEGSNTVGVLLSTGSGTFNAPTNYSVGTNPYSVAVVDVNSDNKPDIVVANYGSSNVGFLLNAGMGTFNTQTTYTVGTNPWSVAVFDVNSDNKPDIIVANFVSSTMMIYERNSSATTNHPLTFDTGKNLLNFDCHSIAFNDQETRLLLVGNHDLAFINFETTTSQIDHIIGEDGNTFIPSLSDIKLVSLFDTCNINRPIVEWNHCDTNQYAVAIDRIVRVYTVDHSRINETNMVIDSHHQRPISTISYSPHDPCLLLTGSLDGQIQVWDTRNCTSKSPANLKFTQSTPFSIRRIQWSSTKSENSNQLAVQCDRSIRLYDIRRTDSCLFSSTDLEHTQRIISMDWTKQNHSIATLSLDHSIRMFSTSGQIIAESLPNEQSPYTFSKIRTTAYDNLFICASRDTTASASAANGFVGWRWDEDQYLRPLTDHILTITPSPIVDFCFVTNPRLLTLFNNYSSSRLNDESINRFLLLTWCRDGHLYLIDMDSTFRQAWTNQQARIKKISQSDSSSSSSIPRTSSNLNRQQQTTRISSSRAPMDAIKDEVTDGGETDDDDFQGVSMSPDNTMESSDPNDEISDSVFKKKLRLQNISCISRLDQSNDTVTEVSVKSELNSLQNEYGPYITVEGKDEQRRMCVVRCLYSSDHSLTFRIYLFLSRHYPTISQLFVRFKLSAIYYDERVKPFQSHIQKMFDEVSSNCFYHGQLCLHKCLIKLKSLFDIHHKQENILSSIGTMTGNSNKKREQSLTSSENDSSNGILNDSSNNINNNNNANINNNNNTNGSNRIFGPSLSARTSSSQTSGASFGQASRRTCGARFSSATHLVCFGQISNGQQMNSASILAGLNDGSTSRPQSVPLRSTSLTVAKSRENSTSIEQSNYRPPTTNTMQIQQTSNTQRLPMFSAPVRSTLGTSVFNDHQRMSSYRPSLSQLIHPCSTVSIYDVSILLPVSKKLADDYKIEINNPIYMCEENGTLTQAMGKDELAHCWRLLNGLLDIQPNLQADDPWFQTPIAQGLIKHLVSNYVMNGDIQSASMFLLTMSQTPYLKTKFQSKLINEHNNDPVLYSYACLLHRWKHFYRRTQILSQIDHNCQSPAPINQISPITTVIICSICLKPVLGQHFLCASCGHGGHLTHMHEWFSSDEPKHRLCPEKDCICKCILKQQELLTLSASQMQQQTPTITTPRSFFARQPSGGIRPIIITYLLKVMFAQQRTSPLYTVPMYGYSAHKTVPYYLSTMDINWTDTWPTIRTILLSSIMFICSLAVIGLDIANLAIEGSKTDTSPEIGMSPAKVGAGIWCGSISFLAAIFIFMIIFVRNKRIAATFALIAVTLAFFFTIVLVGLTANSIQIYKHSNVAHPLDRRQYKLIIAILSIGLFIMTNCIAFFLLYICVFFSSLTRRSTTY</sequence>
<dbReference type="SMART" id="SM00320">
    <property type="entry name" value="WD40"/>
    <property type="match status" value="3"/>
</dbReference>